<evidence type="ECO:0000256" key="2">
    <source>
        <dbReference type="ARBA" id="ARBA00023015"/>
    </source>
</evidence>
<evidence type="ECO:0000256" key="3">
    <source>
        <dbReference type="ARBA" id="ARBA00023125"/>
    </source>
</evidence>
<evidence type="ECO:0000256" key="1">
    <source>
        <dbReference type="ARBA" id="ARBA00022491"/>
    </source>
</evidence>
<keyword evidence="2" id="KW-0805">Transcription regulation</keyword>
<dbReference type="Proteomes" id="UP000531594">
    <property type="component" value="Unassembled WGS sequence"/>
</dbReference>
<comment type="caution">
    <text evidence="7">The sequence shown here is derived from an EMBL/GenBank/DDBJ whole genome shotgun (WGS) entry which is preliminary data.</text>
</comment>
<evidence type="ECO:0000313" key="7">
    <source>
        <dbReference type="EMBL" id="MBB6446612.1"/>
    </source>
</evidence>
<reference evidence="7 8" key="1">
    <citation type="submission" date="2020-08" db="EMBL/GenBank/DDBJ databases">
        <title>Genomic Encyclopedia of Type Strains, Phase IV (KMG-IV): sequencing the most valuable type-strain genomes for metagenomic binning, comparative biology and taxonomic classification.</title>
        <authorList>
            <person name="Goeker M."/>
        </authorList>
    </citation>
    <scope>NUCLEOTIDE SEQUENCE [LARGE SCALE GENOMIC DNA]</scope>
    <source>
        <strain evidence="7 8">DSM 5391</strain>
    </source>
</reference>
<dbReference type="RefSeq" id="WP_184527770.1">
    <property type="nucleotide sequence ID" value="NZ_JACHGK010000012.1"/>
</dbReference>
<dbReference type="SUPFAM" id="SSF48498">
    <property type="entry name" value="Tetracyclin repressor-like, C-terminal domain"/>
    <property type="match status" value="1"/>
</dbReference>
<dbReference type="PANTHER" id="PTHR30055">
    <property type="entry name" value="HTH-TYPE TRANSCRIPTIONAL REGULATOR RUTR"/>
    <property type="match status" value="1"/>
</dbReference>
<dbReference type="InterPro" id="IPR036271">
    <property type="entry name" value="Tet_transcr_reg_TetR-rel_C_sf"/>
</dbReference>
<dbReference type="PROSITE" id="PS50977">
    <property type="entry name" value="HTH_TETR_2"/>
    <property type="match status" value="1"/>
</dbReference>
<evidence type="ECO:0000256" key="5">
    <source>
        <dbReference type="PROSITE-ProRule" id="PRU00335"/>
    </source>
</evidence>
<dbReference type="Gene3D" id="1.10.10.60">
    <property type="entry name" value="Homeodomain-like"/>
    <property type="match status" value="1"/>
</dbReference>
<keyword evidence="1" id="KW-0678">Repressor</keyword>
<dbReference type="Pfam" id="PF17932">
    <property type="entry name" value="TetR_C_24"/>
    <property type="match status" value="1"/>
</dbReference>
<evidence type="ECO:0000259" key="6">
    <source>
        <dbReference type="PROSITE" id="PS50977"/>
    </source>
</evidence>
<dbReference type="InterPro" id="IPR009057">
    <property type="entry name" value="Homeodomain-like_sf"/>
</dbReference>
<feature type="domain" description="HTH tetR-type" evidence="6">
    <location>
        <begin position="12"/>
        <end position="72"/>
    </location>
</feature>
<evidence type="ECO:0000313" key="8">
    <source>
        <dbReference type="Proteomes" id="UP000531594"/>
    </source>
</evidence>
<dbReference type="PANTHER" id="PTHR30055:SF175">
    <property type="entry name" value="HTH-TYPE TRANSCRIPTIONAL REPRESSOR KSTR2"/>
    <property type="match status" value="1"/>
</dbReference>
<organism evidence="7 8">
    <name type="scientific">Bacillus benzoevorans</name>
    <dbReference type="NCBI Taxonomy" id="1456"/>
    <lineage>
        <taxon>Bacteria</taxon>
        <taxon>Bacillati</taxon>
        <taxon>Bacillota</taxon>
        <taxon>Bacilli</taxon>
        <taxon>Bacillales</taxon>
        <taxon>Bacillaceae</taxon>
        <taxon>Bacillus</taxon>
    </lineage>
</organism>
<keyword evidence="3 5" id="KW-0238">DNA-binding</keyword>
<dbReference type="SUPFAM" id="SSF46689">
    <property type="entry name" value="Homeodomain-like"/>
    <property type="match status" value="1"/>
</dbReference>
<dbReference type="Gene3D" id="1.10.357.10">
    <property type="entry name" value="Tetracycline Repressor, domain 2"/>
    <property type="match status" value="1"/>
</dbReference>
<sequence>MGKNVKTTKKSNEKYMKIVDAAAKVFREKGYKEATLEDIANAVGMLKGSLYYYIDKKEDLLYSVVERPLNEMTENLRKIIQTNDSPTLKLEKALINHINGFERYQSELFVWISIEWFKAEFGGRIATLGDEIDHMFRQIISEGIEKNEFRRDLDPKLITFAIFGVFNYMQRWYSPNHGYTLQEISVQFNKFVLQGIMSKVLL</sequence>
<name>A0A7X0HVD0_9BACI</name>
<keyword evidence="4" id="KW-0804">Transcription</keyword>
<dbReference type="AlphaFoldDB" id="A0A7X0HVD0"/>
<dbReference type="GO" id="GO:0000976">
    <property type="term" value="F:transcription cis-regulatory region binding"/>
    <property type="evidence" value="ECO:0007669"/>
    <property type="project" value="TreeGrafter"/>
</dbReference>
<dbReference type="InterPro" id="IPR001647">
    <property type="entry name" value="HTH_TetR"/>
</dbReference>
<dbReference type="EMBL" id="JACHGK010000012">
    <property type="protein sequence ID" value="MBB6446612.1"/>
    <property type="molecule type" value="Genomic_DNA"/>
</dbReference>
<dbReference type="PRINTS" id="PR00455">
    <property type="entry name" value="HTHTETR"/>
</dbReference>
<keyword evidence="8" id="KW-1185">Reference proteome</keyword>
<dbReference type="GO" id="GO:0003700">
    <property type="term" value="F:DNA-binding transcription factor activity"/>
    <property type="evidence" value="ECO:0007669"/>
    <property type="project" value="TreeGrafter"/>
</dbReference>
<dbReference type="Pfam" id="PF00440">
    <property type="entry name" value="TetR_N"/>
    <property type="match status" value="1"/>
</dbReference>
<proteinExistence type="predicted"/>
<evidence type="ECO:0000256" key="4">
    <source>
        <dbReference type="ARBA" id="ARBA00023163"/>
    </source>
</evidence>
<feature type="DNA-binding region" description="H-T-H motif" evidence="5">
    <location>
        <begin position="35"/>
        <end position="54"/>
    </location>
</feature>
<protein>
    <submittedName>
        <fullName evidence="7">AcrR family transcriptional regulator</fullName>
    </submittedName>
</protein>
<dbReference type="InterPro" id="IPR050109">
    <property type="entry name" value="HTH-type_TetR-like_transc_reg"/>
</dbReference>
<dbReference type="InterPro" id="IPR041490">
    <property type="entry name" value="KstR2_TetR_C"/>
</dbReference>
<accession>A0A7X0HVD0</accession>
<gene>
    <name evidence="7" type="ORF">HNR53_003272</name>
</gene>